<dbReference type="InterPro" id="IPR016066">
    <property type="entry name" value="A-D-PHexomutase_CS"/>
</dbReference>
<dbReference type="Gene3D" id="3.30.310.50">
    <property type="entry name" value="Alpha-D-phosphohexomutase, C-terminal domain"/>
    <property type="match status" value="1"/>
</dbReference>
<dbReference type="InterPro" id="IPR005844">
    <property type="entry name" value="A-D-PHexomutase_a/b/a-I"/>
</dbReference>
<dbReference type="Gene3D" id="3.40.120.10">
    <property type="entry name" value="Alpha-D-Glucose-1,6-Bisphosphate, subunit A, domain 3"/>
    <property type="match status" value="3"/>
</dbReference>
<evidence type="ECO:0000256" key="2">
    <source>
        <dbReference type="ARBA" id="ARBA00010231"/>
    </source>
</evidence>
<dbReference type="InterPro" id="IPR005846">
    <property type="entry name" value="A-D-PHexomutase_a/b/a-III"/>
</dbReference>
<proteinExistence type="inferred from homology"/>
<dbReference type="PROSITE" id="PS00710">
    <property type="entry name" value="PGM_PMM"/>
    <property type="match status" value="1"/>
</dbReference>
<accession>A0P7E6</accession>
<keyword evidence="3" id="KW-0597">Phosphoprotein</keyword>
<keyword evidence="4 7" id="KW-0479">Metal-binding</keyword>
<keyword evidence="5 7" id="KW-0460">Magnesium</keyword>
<keyword evidence="13" id="KW-1185">Reference proteome</keyword>
<dbReference type="PANTHER" id="PTHR43771:SF2">
    <property type="entry name" value="PHOSPHOMANNOMUTASE_PHOSPHOGLUCOMUTASE"/>
    <property type="match status" value="1"/>
</dbReference>
<dbReference type="Pfam" id="PF02878">
    <property type="entry name" value="PGM_PMM_I"/>
    <property type="match status" value="1"/>
</dbReference>
<dbReference type="EMBL" id="AAUX01000001">
    <property type="protein sequence ID" value="EAV47456.1"/>
    <property type="molecule type" value="Genomic_DNA"/>
</dbReference>
<evidence type="ECO:0000259" key="10">
    <source>
        <dbReference type="Pfam" id="PF02879"/>
    </source>
</evidence>
<evidence type="ECO:0000313" key="13">
    <source>
        <dbReference type="Proteomes" id="UP000054262"/>
    </source>
</evidence>
<dbReference type="GO" id="GO:0016868">
    <property type="term" value="F:intramolecular phosphotransferase activity"/>
    <property type="evidence" value="ECO:0007669"/>
    <property type="project" value="InterPro"/>
</dbReference>
<dbReference type="AlphaFoldDB" id="A0P7E6"/>
<evidence type="ECO:0000256" key="6">
    <source>
        <dbReference type="ARBA" id="ARBA00023235"/>
    </source>
</evidence>
<name>A0P7E6_9PROT</name>
<comment type="caution">
    <text evidence="12">The sequence shown here is derived from an EMBL/GenBank/DDBJ whole genome shotgun (WGS) entry which is preliminary data.</text>
</comment>
<comment type="similarity">
    <text evidence="2 7">Belongs to the phosphohexose mutase family.</text>
</comment>
<protein>
    <submittedName>
        <fullName evidence="12">Phosphoglucomutase and phosphomannomutase family protein</fullName>
    </submittedName>
</protein>
<evidence type="ECO:0000259" key="11">
    <source>
        <dbReference type="Pfam" id="PF02880"/>
    </source>
</evidence>
<dbReference type="InterPro" id="IPR005845">
    <property type="entry name" value="A-D-PHexomutase_a/b/a-II"/>
</dbReference>
<evidence type="ECO:0000256" key="1">
    <source>
        <dbReference type="ARBA" id="ARBA00001946"/>
    </source>
</evidence>
<dbReference type="InterPro" id="IPR005843">
    <property type="entry name" value="A-D-PHexomutase_C"/>
</dbReference>
<dbReference type="CDD" id="cd03089">
    <property type="entry name" value="PMM_PGM"/>
    <property type="match status" value="1"/>
</dbReference>
<sequence>MSKSGIEKNIFKAYDIRGIVGESLDAFSVELIGRSIGSEAVSQKQQTICVGYDGRLSSPELCEALIKGLLSTGIKVIDIGLVTTPMLYFSTHFLETHSGVMITGSHNPPNYNGFKMMIAGETISSDQIQSLYERIINQRFLTGLGSSTQTNIQDHYLAAIYQDINIHRPIKITIDCGNGAGGICAEELFRGLGAEVKALYCDVDGNFPNHHPDPSNPDNLIDLQHNLATTDSELGLAFDGDADRLGVVTKSGEIIYPDRQLLLFAESVLKNHPGATVIFDVKSTKHLFQWIRDKGGVPLIWKTGHSLIKKKMKESNAILAGEMSGHTFFNDKWYGFDDGLYAGARMLEILSQFDDPSAVLESLPKSVSTPELNIQLDEGQQHQIIQALQEEAIFVDAINVIKIDGLRVEYESGFGLMRASNTTPVIVLRFEAESAAELATIQKDFKVCLEKYIEKDRIPF</sequence>
<organism evidence="12 13">
    <name type="scientific">Methylophilales bacterium HTCC2181</name>
    <dbReference type="NCBI Taxonomy" id="383631"/>
    <lineage>
        <taxon>Bacteria</taxon>
        <taxon>Pseudomonadati</taxon>
        <taxon>Pseudomonadota</taxon>
        <taxon>Betaproteobacteria</taxon>
        <taxon>Nitrosomonadales</taxon>
        <taxon>OM43 clade</taxon>
    </lineage>
</organism>
<feature type="domain" description="Alpha-D-phosphohexomutase C-terminal" evidence="8">
    <location>
        <begin position="371"/>
        <end position="445"/>
    </location>
</feature>
<feature type="domain" description="Alpha-D-phosphohexomutase alpha/beta/alpha" evidence="10">
    <location>
        <begin position="155"/>
        <end position="252"/>
    </location>
</feature>
<dbReference type="InterPro" id="IPR016055">
    <property type="entry name" value="A-D-PHexomutase_a/b/a-I/II/III"/>
</dbReference>
<dbReference type="Pfam" id="PF02879">
    <property type="entry name" value="PGM_PMM_II"/>
    <property type="match status" value="1"/>
</dbReference>
<comment type="cofactor">
    <cofactor evidence="1">
        <name>Mg(2+)</name>
        <dbReference type="ChEBI" id="CHEBI:18420"/>
    </cofactor>
</comment>
<dbReference type="PRINTS" id="PR00509">
    <property type="entry name" value="PGMPMM"/>
</dbReference>
<dbReference type="GO" id="GO:0000287">
    <property type="term" value="F:magnesium ion binding"/>
    <property type="evidence" value="ECO:0007669"/>
    <property type="project" value="InterPro"/>
</dbReference>
<keyword evidence="6" id="KW-0413">Isomerase</keyword>
<dbReference type="PANTHER" id="PTHR43771">
    <property type="entry name" value="PHOSPHOMANNOMUTASE"/>
    <property type="match status" value="1"/>
</dbReference>
<reference evidence="12 13" key="1">
    <citation type="submission" date="2006-11" db="EMBL/GenBank/DDBJ databases">
        <authorList>
            <person name="Giovannoni S."/>
            <person name="Vergin K."/>
            <person name="Ferriera S."/>
            <person name="Johnson J."/>
            <person name="Kravitz S."/>
            <person name="Beeson K."/>
            <person name="Sutton G."/>
            <person name="Rogers Y.-H."/>
            <person name="Friedman R."/>
            <person name="Frazier M."/>
            <person name="Venter J.C."/>
        </authorList>
    </citation>
    <scope>NUCLEOTIDE SEQUENCE [LARGE SCALE GENOMIC DNA]</scope>
    <source>
        <strain evidence="12 13">HTCC2181</strain>
    </source>
</reference>
<dbReference type="InterPro" id="IPR005841">
    <property type="entry name" value="Alpha-D-phosphohexomutase_SF"/>
</dbReference>
<dbReference type="Pfam" id="PF02880">
    <property type="entry name" value="PGM_PMM_III"/>
    <property type="match status" value="1"/>
</dbReference>
<dbReference type="GO" id="GO:0005975">
    <property type="term" value="P:carbohydrate metabolic process"/>
    <property type="evidence" value="ECO:0007669"/>
    <property type="project" value="InterPro"/>
</dbReference>
<dbReference type="OrthoDB" id="9803322at2"/>
<dbReference type="Pfam" id="PF00408">
    <property type="entry name" value="PGM_PMM_IV"/>
    <property type="match status" value="1"/>
</dbReference>
<dbReference type="InterPro" id="IPR036900">
    <property type="entry name" value="A-D-PHexomutase_C_sf"/>
</dbReference>
<feature type="domain" description="Alpha-D-phosphohexomutase alpha/beta/alpha" evidence="9">
    <location>
        <begin position="9"/>
        <end position="139"/>
    </location>
</feature>
<gene>
    <name evidence="12" type="ORF">MB2181_05245</name>
</gene>
<evidence type="ECO:0000256" key="3">
    <source>
        <dbReference type="ARBA" id="ARBA00022553"/>
    </source>
</evidence>
<dbReference type="SUPFAM" id="SSF53738">
    <property type="entry name" value="Phosphoglucomutase, first 3 domains"/>
    <property type="match status" value="3"/>
</dbReference>
<evidence type="ECO:0000259" key="9">
    <source>
        <dbReference type="Pfam" id="PF02878"/>
    </source>
</evidence>
<evidence type="ECO:0000259" key="8">
    <source>
        <dbReference type="Pfam" id="PF00408"/>
    </source>
</evidence>
<dbReference type="SUPFAM" id="SSF55957">
    <property type="entry name" value="Phosphoglucomutase, C-terminal domain"/>
    <property type="match status" value="1"/>
</dbReference>
<evidence type="ECO:0000256" key="5">
    <source>
        <dbReference type="ARBA" id="ARBA00022842"/>
    </source>
</evidence>
<evidence type="ECO:0000256" key="7">
    <source>
        <dbReference type="RuleBase" id="RU004326"/>
    </source>
</evidence>
<evidence type="ECO:0000313" key="12">
    <source>
        <dbReference type="EMBL" id="EAV47456.1"/>
    </source>
</evidence>
<feature type="domain" description="Alpha-D-phosphohexomutase alpha/beta/alpha" evidence="11">
    <location>
        <begin position="257"/>
        <end position="364"/>
    </location>
</feature>
<evidence type="ECO:0000256" key="4">
    <source>
        <dbReference type="ARBA" id="ARBA00022723"/>
    </source>
</evidence>
<dbReference type="Proteomes" id="UP000054262">
    <property type="component" value="Unassembled WGS sequence"/>
</dbReference>